<feature type="non-terminal residue" evidence="1">
    <location>
        <position position="80"/>
    </location>
</feature>
<reference evidence="1" key="2">
    <citation type="journal article" date="2014" name="ISME J.">
        <title>Microbial stratification in low pH oxic and suboxic macroscopic growths along an acid mine drainage.</title>
        <authorList>
            <person name="Mendez-Garcia C."/>
            <person name="Mesa V."/>
            <person name="Sprenger R.R."/>
            <person name="Richter M."/>
            <person name="Diez M.S."/>
            <person name="Solano J."/>
            <person name="Bargiela R."/>
            <person name="Golyshina O.V."/>
            <person name="Manteca A."/>
            <person name="Ramos J.L."/>
            <person name="Gallego J.R."/>
            <person name="Llorente I."/>
            <person name="Martins Dos Santos V.A."/>
            <person name="Jensen O.N."/>
            <person name="Pelaez A.I."/>
            <person name="Sanchez J."/>
            <person name="Ferrer M."/>
        </authorList>
    </citation>
    <scope>NUCLEOTIDE SEQUENCE</scope>
</reference>
<sequence length="80" mass="8578">MFIARETGRALADLPDDAVIAVSVITVAELRLGVLVASDPVIRAIRLATLEAATRDNSPLPVNGQVADQFARLVWQLRVA</sequence>
<gene>
    <name evidence="1" type="ORF">B1B_13365</name>
</gene>
<name>T1ARX2_9ZZZZ</name>
<proteinExistence type="predicted"/>
<accession>T1ARX2</accession>
<dbReference type="AlphaFoldDB" id="T1ARX2"/>
<comment type="caution">
    <text evidence="1">The sequence shown here is derived from an EMBL/GenBank/DDBJ whole genome shotgun (WGS) entry which is preliminary data.</text>
</comment>
<evidence type="ECO:0000313" key="1">
    <source>
        <dbReference type="EMBL" id="EQD44800.1"/>
    </source>
</evidence>
<dbReference type="Gene3D" id="3.40.50.1010">
    <property type="entry name" value="5'-nuclease"/>
    <property type="match status" value="1"/>
</dbReference>
<organism evidence="1">
    <name type="scientific">mine drainage metagenome</name>
    <dbReference type="NCBI Taxonomy" id="410659"/>
    <lineage>
        <taxon>unclassified sequences</taxon>
        <taxon>metagenomes</taxon>
        <taxon>ecological metagenomes</taxon>
    </lineage>
</organism>
<protein>
    <submittedName>
        <fullName evidence="1">PilT protein domain protein</fullName>
    </submittedName>
</protein>
<dbReference type="EMBL" id="AUZY01008802">
    <property type="protein sequence ID" value="EQD44800.1"/>
    <property type="molecule type" value="Genomic_DNA"/>
</dbReference>
<reference evidence="1" key="1">
    <citation type="submission" date="2013-08" db="EMBL/GenBank/DDBJ databases">
        <authorList>
            <person name="Mendez C."/>
            <person name="Richter M."/>
            <person name="Ferrer M."/>
            <person name="Sanchez J."/>
        </authorList>
    </citation>
    <scope>NUCLEOTIDE SEQUENCE</scope>
</reference>